<dbReference type="RefSeq" id="WP_303763510.1">
    <property type="nucleotide sequence ID" value="NZ_JABZGR010000008.1"/>
</dbReference>
<dbReference type="Proteomes" id="UP000704068">
    <property type="component" value="Unassembled WGS sequence"/>
</dbReference>
<organism evidence="1 2">
    <name type="scientific">Alloprevotella tannerae</name>
    <dbReference type="NCBI Taxonomy" id="76122"/>
    <lineage>
        <taxon>Bacteria</taxon>
        <taxon>Pseudomonadati</taxon>
        <taxon>Bacteroidota</taxon>
        <taxon>Bacteroidia</taxon>
        <taxon>Bacteroidales</taxon>
        <taxon>Prevotellaceae</taxon>
        <taxon>Alloprevotella</taxon>
    </lineage>
</organism>
<dbReference type="EMBL" id="JABZGR010000008">
    <property type="protein sequence ID" value="MBF0970225.1"/>
    <property type="molecule type" value="Genomic_DNA"/>
</dbReference>
<proteinExistence type="predicted"/>
<protein>
    <submittedName>
        <fullName evidence="1">Glycosyltransferase family 1 protein</fullName>
    </submittedName>
</protein>
<dbReference type="AlphaFoldDB" id="A0A929WXI4"/>
<dbReference type="Gene3D" id="3.40.50.2000">
    <property type="entry name" value="Glycogen Phosphorylase B"/>
    <property type="match status" value="2"/>
</dbReference>
<name>A0A929WXI4_9BACT</name>
<accession>A0A929WXI4</accession>
<comment type="caution">
    <text evidence="1">The sequence shown here is derived from an EMBL/GenBank/DDBJ whole genome shotgun (WGS) entry which is preliminary data.</text>
</comment>
<dbReference type="SUPFAM" id="SSF53756">
    <property type="entry name" value="UDP-Glycosyltransferase/glycogen phosphorylase"/>
    <property type="match status" value="1"/>
</dbReference>
<reference evidence="1" key="1">
    <citation type="submission" date="2020-04" db="EMBL/GenBank/DDBJ databases">
        <title>Deep metagenomics examines the oral microbiome during advanced dental caries in children, revealing novel taxa and co-occurrences with host molecules.</title>
        <authorList>
            <person name="Baker J.L."/>
            <person name="Morton J.T."/>
            <person name="Dinis M."/>
            <person name="Alvarez R."/>
            <person name="Tran N.C."/>
            <person name="Knight R."/>
            <person name="Edlund A."/>
        </authorList>
    </citation>
    <scope>NUCLEOTIDE SEQUENCE</scope>
    <source>
        <strain evidence="1">JCVI_34_bin.1</strain>
    </source>
</reference>
<gene>
    <name evidence="1" type="ORF">HXK21_04190</name>
</gene>
<evidence type="ECO:0000313" key="1">
    <source>
        <dbReference type="EMBL" id="MBF0970225.1"/>
    </source>
</evidence>
<sequence length="364" mass="42240">MRILLIGDYSNVHATLLKGLRELGHDVVLASDGDGWKNYPRDVDLKRPSLGKFSSLLYYGKLWRTFRKFRNYDVVQIINPVFLPLKAERIYPFYRYLRRHNKKVFMGAFGMDHYYVKTGLDGHTFRYSDFNFGPQLRQNPDNTAWVRDWLVGEKGRLNQYVAADCDGIIAGLYEYYVSYVATYADKLKFIPFPIQLSEKKAIDIHDKVRFFIGIQKERSAYKGTDIMLEALSRLANDYPELVEVVKVESVPFKQYVKLLSGSDVLLDQLYSYTPAMNALAAMAQGIAIVGGGEPENYEILGDKDLFPIVNVLPNEADVYEKLKALIQDKSSLIQRRKDSYTYIERYHDYRKVAAAYLDFWNRRE</sequence>
<evidence type="ECO:0000313" key="2">
    <source>
        <dbReference type="Proteomes" id="UP000704068"/>
    </source>
</evidence>